<dbReference type="KEGG" id="nani:NCTC12227_00031"/>
<dbReference type="SUPFAM" id="SSF54637">
    <property type="entry name" value="Thioesterase/thiol ester dehydrase-isomerase"/>
    <property type="match status" value="1"/>
</dbReference>
<dbReference type="EC" id="3.1.2.-" evidence="3"/>
<reference evidence="3 4" key="1">
    <citation type="submission" date="2018-12" db="EMBL/GenBank/DDBJ databases">
        <authorList>
            <consortium name="Pathogen Informatics"/>
        </authorList>
    </citation>
    <scope>NUCLEOTIDE SEQUENCE [LARGE SCALE GENOMIC DNA]</scope>
    <source>
        <strain evidence="3 4">NCTC12227</strain>
    </source>
</reference>
<dbReference type="RefSeq" id="WP_085390128.1">
    <property type="nucleotide sequence ID" value="NZ_JBGNXI010000002.1"/>
</dbReference>
<dbReference type="EMBL" id="LR134516">
    <property type="protein sequence ID" value="VEJ20330.1"/>
    <property type="molecule type" value="Genomic_DNA"/>
</dbReference>
<dbReference type="STRING" id="326522.BWD08_05435"/>
<dbReference type="Proteomes" id="UP000268229">
    <property type="component" value="Chromosome"/>
</dbReference>
<dbReference type="PANTHER" id="PTHR31793">
    <property type="entry name" value="4-HYDROXYBENZOYL-COA THIOESTERASE FAMILY MEMBER"/>
    <property type="match status" value="1"/>
</dbReference>
<dbReference type="InterPro" id="IPR050563">
    <property type="entry name" value="4-hydroxybenzoyl-CoA_TE"/>
</dbReference>
<proteinExistence type="inferred from homology"/>
<evidence type="ECO:0000256" key="2">
    <source>
        <dbReference type="ARBA" id="ARBA00022801"/>
    </source>
</evidence>
<dbReference type="InterPro" id="IPR029069">
    <property type="entry name" value="HotDog_dom_sf"/>
</dbReference>
<dbReference type="Gene3D" id="3.10.129.10">
    <property type="entry name" value="Hotdog Thioesterase"/>
    <property type="match status" value="1"/>
</dbReference>
<dbReference type="PANTHER" id="PTHR31793:SF24">
    <property type="entry name" value="LONG-CHAIN ACYL-COA THIOESTERASE FADM"/>
    <property type="match status" value="1"/>
</dbReference>
<dbReference type="PIRSF" id="PIRSF003230">
    <property type="entry name" value="YbgC"/>
    <property type="match status" value="1"/>
</dbReference>
<accession>A0A1X3CKB2</accession>
<evidence type="ECO:0000256" key="1">
    <source>
        <dbReference type="ARBA" id="ARBA00005953"/>
    </source>
</evidence>
<dbReference type="AlphaFoldDB" id="A0A1X3CKB2"/>
<evidence type="ECO:0000313" key="3">
    <source>
        <dbReference type="EMBL" id="VEJ20330.1"/>
    </source>
</evidence>
<protein>
    <submittedName>
        <fullName evidence="3">Thioesterase family protein</fullName>
        <ecNumber evidence="3">3.1.2.-</ecNumber>
    </submittedName>
</protein>
<evidence type="ECO:0000313" key="4">
    <source>
        <dbReference type="Proteomes" id="UP000268229"/>
    </source>
</evidence>
<sequence length="131" mass="15039">MTAIRVRSYHLDGYGHVNNARYLEFLEEARWAFFERHGLLALLDGIMMVVTRIDIRYLRAATEGQELHIDTRINTIEPRRILLTQRIIRADTRKVAVEADITLVPVSSGNGRSTDLPAELSFHLNRLHTTS</sequence>
<dbReference type="CDD" id="cd00586">
    <property type="entry name" value="4HBT"/>
    <property type="match status" value="1"/>
</dbReference>
<name>A0A1X3CKB2_9NEIS</name>
<keyword evidence="4" id="KW-1185">Reference proteome</keyword>
<dbReference type="Pfam" id="PF13279">
    <property type="entry name" value="4HBT_2"/>
    <property type="match status" value="1"/>
</dbReference>
<organism evidence="3 4">
    <name type="scientific">Neisseria animaloris</name>
    <dbReference type="NCBI Taxonomy" id="326522"/>
    <lineage>
        <taxon>Bacteria</taxon>
        <taxon>Pseudomonadati</taxon>
        <taxon>Pseudomonadota</taxon>
        <taxon>Betaproteobacteria</taxon>
        <taxon>Neisseriales</taxon>
        <taxon>Neisseriaceae</taxon>
        <taxon>Neisseria</taxon>
    </lineage>
</organism>
<keyword evidence="2 3" id="KW-0378">Hydrolase</keyword>
<dbReference type="GO" id="GO:0047617">
    <property type="term" value="F:fatty acyl-CoA hydrolase activity"/>
    <property type="evidence" value="ECO:0007669"/>
    <property type="project" value="TreeGrafter"/>
</dbReference>
<gene>
    <name evidence="3" type="primary">fadM</name>
    <name evidence="3" type="ORF">NCTC12227_00031</name>
</gene>
<dbReference type="InterPro" id="IPR006684">
    <property type="entry name" value="YbgC/YbaW"/>
</dbReference>
<dbReference type="OrthoDB" id="9799036at2"/>
<comment type="similarity">
    <text evidence="1">Belongs to the 4-hydroxybenzoyl-CoA thioesterase family.</text>
</comment>